<dbReference type="Proteomes" id="UP000030392">
    <property type="component" value="Unassembled WGS sequence"/>
</dbReference>
<protein>
    <submittedName>
        <fullName evidence="2">Uncharacterized protein</fullName>
    </submittedName>
</protein>
<reference evidence="3" key="1">
    <citation type="journal article" date="2014" name="Sci. Data">
        <title>Genomes of diverse isolates of the marine cyanobacterium Prochlorococcus.</title>
        <authorList>
            <person name="Biller S."/>
            <person name="Berube P."/>
            <person name="Thompson J."/>
            <person name="Kelly L."/>
            <person name="Roggensack S."/>
            <person name="Awad L."/>
            <person name="Roache-Johnson K."/>
            <person name="Ding H."/>
            <person name="Giovannoni S.J."/>
            <person name="Moore L.R."/>
            <person name="Chisholm S.W."/>
        </authorList>
    </citation>
    <scope>NUCLEOTIDE SEQUENCE [LARGE SCALE GENOMIC DNA]</scope>
    <source>
        <strain evidence="3">PAC1</strain>
    </source>
</reference>
<sequence>MNLIPAFIIPILIIGFLFLFIAENKELPNWMDNLSRNSSSIWTYGIITITLLAIIKYLISN</sequence>
<accession>A0A0A2C7U8</accession>
<evidence type="ECO:0000313" key="3">
    <source>
        <dbReference type="Proteomes" id="UP000030392"/>
    </source>
</evidence>
<dbReference type="RefSeq" id="WP_072013353.1">
    <property type="nucleotide sequence ID" value="NZ_JNAX01000002.1"/>
</dbReference>
<name>A0A0A2C7U8_PROMR</name>
<dbReference type="AlphaFoldDB" id="A0A0A2C7U8"/>
<keyword evidence="1" id="KW-1133">Transmembrane helix</keyword>
<evidence type="ECO:0000256" key="1">
    <source>
        <dbReference type="SAM" id="Phobius"/>
    </source>
</evidence>
<feature type="transmembrane region" description="Helical" evidence="1">
    <location>
        <begin position="6"/>
        <end position="22"/>
    </location>
</feature>
<dbReference type="EMBL" id="JNAX01000002">
    <property type="protein sequence ID" value="KGG22408.1"/>
    <property type="molecule type" value="Genomic_DNA"/>
</dbReference>
<evidence type="ECO:0000313" key="2">
    <source>
        <dbReference type="EMBL" id="KGG22408.1"/>
    </source>
</evidence>
<comment type="caution">
    <text evidence="2">The sequence shown here is derived from an EMBL/GenBank/DDBJ whole genome shotgun (WGS) entry which is preliminary data.</text>
</comment>
<proteinExistence type="predicted"/>
<organism evidence="2 3">
    <name type="scientific">Prochlorococcus marinus str. PAC1</name>
    <dbReference type="NCBI Taxonomy" id="59924"/>
    <lineage>
        <taxon>Bacteria</taxon>
        <taxon>Bacillati</taxon>
        <taxon>Cyanobacteriota</taxon>
        <taxon>Cyanophyceae</taxon>
        <taxon>Synechococcales</taxon>
        <taxon>Prochlorococcaceae</taxon>
        <taxon>Prochlorococcus</taxon>
    </lineage>
</organism>
<keyword evidence="1" id="KW-0472">Membrane</keyword>
<feature type="transmembrane region" description="Helical" evidence="1">
    <location>
        <begin position="42"/>
        <end position="59"/>
    </location>
</feature>
<keyword evidence="1" id="KW-0812">Transmembrane</keyword>
<gene>
    <name evidence="2" type="ORF">EV03_0078</name>
</gene>